<dbReference type="NCBIfam" id="NF045502">
    <property type="entry name" value="variant_rSAM"/>
    <property type="match status" value="1"/>
</dbReference>
<dbReference type="PROSITE" id="PS51918">
    <property type="entry name" value="RADICAL_SAM"/>
    <property type="match status" value="1"/>
</dbReference>
<evidence type="ECO:0000256" key="3">
    <source>
        <dbReference type="ARBA" id="ARBA00023004"/>
    </source>
</evidence>
<dbReference type="SUPFAM" id="SSF102114">
    <property type="entry name" value="Radical SAM enzymes"/>
    <property type="match status" value="1"/>
</dbReference>
<keyword evidence="2" id="KW-0479">Metal-binding</keyword>
<dbReference type="STRING" id="394958.BGI42_02500"/>
<sequence length="403" mass="47121">MLKETLYELLEKFPETHKSIIIKADVANRGLKLNKDIVELKDHYRNFFSLDDGTSIIANYQEESPYKIIKKDQKYVLVYNNENLGNVNFTKLPMYIKENKDSYLNTQYLVRGETCVYIYPISACSYFFKNDECRYCGFNNVWDKHLKGKIDMITNIDECVKLINMGIKECGLHHVKLTGGSLYDLKKEADVYINFVKAIREKTQIEEIYAYPQALKKEDSKRLYEAGVRQVCYDMEIWDENLWPIILPGKTKTVGRTEWLKRLTDAVEIFGRGNVVTSFVAGYELAHPDGFKDVNEAIQSNIEGFDWLIRNGIEPTFFPWSPEMPSSKTSHGRNILNLRITEVPTSYYLKLGMELHNLFIKYDMYKDLGYDELGRNSKRDRLVCYKCGYHSISQDYPRLIQNK</sequence>
<keyword evidence="1" id="KW-0949">S-adenosyl-L-methionine</keyword>
<accession>A0A1D7XH12</accession>
<evidence type="ECO:0000256" key="1">
    <source>
        <dbReference type="ARBA" id="ARBA00022691"/>
    </source>
</evidence>
<keyword evidence="7" id="KW-1185">Reference proteome</keyword>
<feature type="domain" description="Radical SAM core" evidence="5">
    <location>
        <begin position="110"/>
        <end position="363"/>
    </location>
</feature>
<dbReference type="InterPro" id="IPR007197">
    <property type="entry name" value="rSAM"/>
</dbReference>
<dbReference type="GO" id="GO:0046872">
    <property type="term" value="F:metal ion binding"/>
    <property type="evidence" value="ECO:0007669"/>
    <property type="project" value="UniProtKB-KW"/>
</dbReference>
<dbReference type="GO" id="GO:0051536">
    <property type="term" value="F:iron-sulfur cluster binding"/>
    <property type="evidence" value="ECO:0007669"/>
    <property type="project" value="UniProtKB-KW"/>
</dbReference>
<organism evidence="6 7">
    <name type="scientific">Clostridium taeniosporum</name>
    <dbReference type="NCBI Taxonomy" id="394958"/>
    <lineage>
        <taxon>Bacteria</taxon>
        <taxon>Bacillati</taxon>
        <taxon>Bacillota</taxon>
        <taxon>Clostridia</taxon>
        <taxon>Eubacteriales</taxon>
        <taxon>Clostridiaceae</taxon>
        <taxon>Clostridium</taxon>
    </lineage>
</organism>
<keyword evidence="4" id="KW-0411">Iron-sulfur</keyword>
<proteinExistence type="predicted"/>
<protein>
    <recommendedName>
        <fullName evidence="5">Radical SAM core domain-containing protein</fullName>
    </recommendedName>
</protein>
<dbReference type="RefSeq" id="WP_069678805.1">
    <property type="nucleotide sequence ID" value="NZ_CP017253.2"/>
</dbReference>
<dbReference type="InterPro" id="IPR013785">
    <property type="entry name" value="Aldolase_TIM"/>
</dbReference>
<dbReference type="InterPro" id="IPR058240">
    <property type="entry name" value="rSAM_sf"/>
</dbReference>
<evidence type="ECO:0000313" key="6">
    <source>
        <dbReference type="EMBL" id="AOR22644.1"/>
    </source>
</evidence>
<dbReference type="Gene3D" id="3.20.20.70">
    <property type="entry name" value="Aldolase class I"/>
    <property type="match status" value="1"/>
</dbReference>
<evidence type="ECO:0000256" key="2">
    <source>
        <dbReference type="ARBA" id="ARBA00022723"/>
    </source>
</evidence>
<dbReference type="Proteomes" id="UP000094652">
    <property type="component" value="Chromosome"/>
</dbReference>
<name>A0A1D7XH12_9CLOT</name>
<evidence type="ECO:0000313" key="7">
    <source>
        <dbReference type="Proteomes" id="UP000094652"/>
    </source>
</evidence>
<reference evidence="7" key="1">
    <citation type="submission" date="2016-09" db="EMBL/GenBank/DDBJ databases">
        <title>Genomics of Clostridium taeniosporum, an organism which forms endospores with ribbon-like appendages.</title>
        <authorList>
            <person name="Walker J.R."/>
        </authorList>
    </citation>
    <scope>NUCLEOTIDE SEQUENCE [LARGE SCALE GENOMIC DNA]</scope>
    <source>
        <strain evidence="7">1/k</strain>
    </source>
</reference>
<evidence type="ECO:0000256" key="4">
    <source>
        <dbReference type="ARBA" id="ARBA00023014"/>
    </source>
</evidence>
<dbReference type="KEGG" id="ctae:BGI42_02500"/>
<gene>
    <name evidence="6" type="ORF">BGI42_02500</name>
</gene>
<keyword evidence="3" id="KW-0408">Iron</keyword>
<evidence type="ECO:0000259" key="5">
    <source>
        <dbReference type="PROSITE" id="PS51918"/>
    </source>
</evidence>
<dbReference type="OrthoDB" id="5391057at2"/>
<dbReference type="EMBL" id="CP017253">
    <property type="protein sequence ID" value="AOR22644.1"/>
    <property type="molecule type" value="Genomic_DNA"/>
</dbReference>
<dbReference type="AlphaFoldDB" id="A0A1D7XH12"/>
<dbReference type="GO" id="GO:0003824">
    <property type="term" value="F:catalytic activity"/>
    <property type="evidence" value="ECO:0007669"/>
    <property type="project" value="InterPro"/>
</dbReference>